<protein>
    <submittedName>
        <fullName evidence="2">Uncharacterized protein</fullName>
    </submittedName>
</protein>
<reference evidence="2 3" key="1">
    <citation type="journal article" date="2017" name="Gigascience">
        <title>Genome sequence of the small brown planthopper, Laodelphax striatellus.</title>
        <authorList>
            <person name="Zhu J."/>
            <person name="Jiang F."/>
            <person name="Wang X."/>
            <person name="Yang P."/>
            <person name="Bao Y."/>
            <person name="Zhao W."/>
            <person name="Wang W."/>
            <person name="Lu H."/>
            <person name="Wang Q."/>
            <person name="Cui N."/>
            <person name="Li J."/>
            <person name="Chen X."/>
            <person name="Luo L."/>
            <person name="Yu J."/>
            <person name="Kang L."/>
            <person name="Cui F."/>
        </authorList>
    </citation>
    <scope>NUCLEOTIDE SEQUENCE [LARGE SCALE GENOMIC DNA]</scope>
    <source>
        <strain evidence="2">Lst14</strain>
    </source>
</reference>
<accession>A0A482XT71</accession>
<keyword evidence="3" id="KW-1185">Reference proteome</keyword>
<comment type="caution">
    <text evidence="2">The sequence shown here is derived from an EMBL/GenBank/DDBJ whole genome shotgun (WGS) entry which is preliminary data.</text>
</comment>
<evidence type="ECO:0000313" key="3">
    <source>
        <dbReference type="Proteomes" id="UP000291343"/>
    </source>
</evidence>
<dbReference type="Proteomes" id="UP000291343">
    <property type="component" value="Unassembled WGS sequence"/>
</dbReference>
<dbReference type="InParanoid" id="A0A482XT71"/>
<feature type="non-terminal residue" evidence="2">
    <location>
        <position position="70"/>
    </location>
</feature>
<evidence type="ECO:0000256" key="1">
    <source>
        <dbReference type="SAM" id="MobiDB-lite"/>
    </source>
</evidence>
<dbReference type="EMBL" id="QKKF02001143">
    <property type="protein sequence ID" value="RZF48687.1"/>
    <property type="molecule type" value="Genomic_DNA"/>
</dbReference>
<organism evidence="2 3">
    <name type="scientific">Laodelphax striatellus</name>
    <name type="common">Small brown planthopper</name>
    <name type="synonym">Delphax striatella</name>
    <dbReference type="NCBI Taxonomy" id="195883"/>
    <lineage>
        <taxon>Eukaryota</taxon>
        <taxon>Metazoa</taxon>
        <taxon>Ecdysozoa</taxon>
        <taxon>Arthropoda</taxon>
        <taxon>Hexapoda</taxon>
        <taxon>Insecta</taxon>
        <taxon>Pterygota</taxon>
        <taxon>Neoptera</taxon>
        <taxon>Paraneoptera</taxon>
        <taxon>Hemiptera</taxon>
        <taxon>Auchenorrhyncha</taxon>
        <taxon>Fulgoroidea</taxon>
        <taxon>Delphacidae</taxon>
        <taxon>Criomorphinae</taxon>
        <taxon>Laodelphax</taxon>
    </lineage>
</organism>
<name>A0A482XT71_LAOST</name>
<gene>
    <name evidence="2" type="ORF">LSTR_LSTR016229</name>
</gene>
<sequence length="70" mass="8174">MSGVLETEKEILQELLHLDSSDEEEDNILEEDSGDEDYNSDADQEYFLDRPSGVLEEYENEILENIENFE</sequence>
<feature type="compositionally biased region" description="Acidic residues" evidence="1">
    <location>
        <begin position="21"/>
        <end position="42"/>
    </location>
</feature>
<dbReference type="AlphaFoldDB" id="A0A482XT71"/>
<feature type="region of interest" description="Disordered" evidence="1">
    <location>
        <begin position="15"/>
        <end position="42"/>
    </location>
</feature>
<proteinExistence type="predicted"/>
<evidence type="ECO:0000313" key="2">
    <source>
        <dbReference type="EMBL" id="RZF48687.1"/>
    </source>
</evidence>